<dbReference type="AlphaFoldDB" id="A0A9P8K353"/>
<reference evidence="2" key="2">
    <citation type="submission" date="2021-08" db="EMBL/GenBank/DDBJ databases">
        <authorList>
            <person name="Gostincar C."/>
            <person name="Sun X."/>
            <person name="Song Z."/>
            <person name="Gunde-Cimerman N."/>
        </authorList>
    </citation>
    <scope>NUCLEOTIDE SEQUENCE</scope>
    <source>
        <strain evidence="2">EXF-8016</strain>
    </source>
</reference>
<feature type="compositionally biased region" description="Polar residues" evidence="1">
    <location>
        <begin position="175"/>
        <end position="200"/>
    </location>
</feature>
<evidence type="ECO:0000313" key="3">
    <source>
        <dbReference type="Proteomes" id="UP000767238"/>
    </source>
</evidence>
<feature type="region of interest" description="Disordered" evidence="1">
    <location>
        <begin position="1"/>
        <end position="41"/>
    </location>
</feature>
<comment type="caution">
    <text evidence="2">The sequence shown here is derived from an EMBL/GenBank/DDBJ whole genome shotgun (WGS) entry which is preliminary data.</text>
</comment>
<organism evidence="2 3">
    <name type="scientific">Aureobasidium melanogenum</name>
    <name type="common">Aureobasidium pullulans var. melanogenum</name>
    <dbReference type="NCBI Taxonomy" id="46634"/>
    <lineage>
        <taxon>Eukaryota</taxon>
        <taxon>Fungi</taxon>
        <taxon>Dikarya</taxon>
        <taxon>Ascomycota</taxon>
        <taxon>Pezizomycotina</taxon>
        <taxon>Dothideomycetes</taxon>
        <taxon>Dothideomycetidae</taxon>
        <taxon>Dothideales</taxon>
        <taxon>Saccotheciaceae</taxon>
        <taxon>Aureobasidium</taxon>
    </lineage>
</organism>
<feature type="compositionally biased region" description="Polar residues" evidence="1">
    <location>
        <begin position="1"/>
        <end position="33"/>
    </location>
</feature>
<feature type="compositionally biased region" description="Basic and acidic residues" evidence="1">
    <location>
        <begin position="156"/>
        <end position="165"/>
    </location>
</feature>
<dbReference type="EMBL" id="JAHFYH010000105">
    <property type="protein sequence ID" value="KAH0212913.1"/>
    <property type="molecule type" value="Genomic_DNA"/>
</dbReference>
<dbReference type="OrthoDB" id="3926228at2759"/>
<proteinExistence type="predicted"/>
<reference evidence="2" key="1">
    <citation type="journal article" date="2021" name="J Fungi (Basel)">
        <title>Virulence traits and population genomics of the black yeast Aureobasidium melanogenum.</title>
        <authorList>
            <person name="Cernosa A."/>
            <person name="Sun X."/>
            <person name="Gostincar C."/>
            <person name="Fang C."/>
            <person name="Gunde-Cimerman N."/>
            <person name="Song Z."/>
        </authorList>
    </citation>
    <scope>NUCLEOTIDE SEQUENCE</scope>
    <source>
        <strain evidence="2">EXF-8016</strain>
    </source>
</reference>
<dbReference type="Proteomes" id="UP000767238">
    <property type="component" value="Unassembled WGS sequence"/>
</dbReference>
<evidence type="ECO:0000313" key="2">
    <source>
        <dbReference type="EMBL" id="KAH0212913.1"/>
    </source>
</evidence>
<gene>
    <name evidence="2" type="ORF">KCV03_g9128</name>
</gene>
<sequence>MSAQSNPTGGQGPSENSNYGTFTKYSAGQTRSSVAGRRRAPRLRRLDLDFQATPSVRIEELSYRYLRDTMRSQPDINKPLPPLPDQKPSSRPASPIDRAAHWVNKKVVTPVKEFFKTPEVEEMIEQKSYDPVNVPHASLAESRIQPDTSKHSRSRSSIDRCEASSRRSASISSRETFQSPPCTPRSLLSSWNDGSLQRLP</sequence>
<feature type="region of interest" description="Disordered" evidence="1">
    <location>
        <begin position="70"/>
        <end position="99"/>
    </location>
</feature>
<protein>
    <submittedName>
        <fullName evidence="2">Uncharacterized protein</fullName>
    </submittedName>
</protein>
<accession>A0A9P8K353</accession>
<feature type="region of interest" description="Disordered" evidence="1">
    <location>
        <begin position="124"/>
        <end position="200"/>
    </location>
</feature>
<feature type="non-terminal residue" evidence="2">
    <location>
        <position position="1"/>
    </location>
</feature>
<evidence type="ECO:0000256" key="1">
    <source>
        <dbReference type="SAM" id="MobiDB-lite"/>
    </source>
</evidence>
<name>A0A9P8K353_AURME</name>